<evidence type="ECO:0000256" key="5">
    <source>
        <dbReference type="ARBA" id="ARBA00022989"/>
    </source>
</evidence>
<gene>
    <name evidence="8" type="ORF">SAMN02745775_104178</name>
</gene>
<keyword evidence="5 7" id="KW-1133">Transmembrane helix</keyword>
<dbReference type="AlphaFoldDB" id="A0A1I4AWE5"/>
<dbReference type="RefSeq" id="WP_245762073.1">
    <property type="nucleotide sequence ID" value="NZ_FOSQ01000004.1"/>
</dbReference>
<name>A0A1I4AWE5_9PROT</name>
<dbReference type="Pfam" id="PF05977">
    <property type="entry name" value="MFS_3"/>
    <property type="match status" value="1"/>
</dbReference>
<dbReference type="EMBL" id="FOSQ01000004">
    <property type="protein sequence ID" value="SFK59956.1"/>
    <property type="molecule type" value="Genomic_DNA"/>
</dbReference>
<feature type="transmembrane region" description="Helical" evidence="7">
    <location>
        <begin position="48"/>
        <end position="69"/>
    </location>
</feature>
<keyword evidence="3" id="KW-1003">Cell membrane</keyword>
<evidence type="ECO:0000256" key="3">
    <source>
        <dbReference type="ARBA" id="ARBA00022475"/>
    </source>
</evidence>
<evidence type="ECO:0000256" key="6">
    <source>
        <dbReference type="ARBA" id="ARBA00023136"/>
    </source>
</evidence>
<proteinExistence type="predicted"/>
<comment type="subcellular location">
    <subcellularLocation>
        <location evidence="1">Cell membrane</location>
        <topology evidence="1">Multi-pass membrane protein</topology>
    </subcellularLocation>
</comment>
<dbReference type="PANTHER" id="PTHR23513">
    <property type="entry name" value="INTEGRAL MEMBRANE EFFLUX PROTEIN-RELATED"/>
    <property type="match status" value="1"/>
</dbReference>
<feature type="transmembrane region" description="Helical" evidence="7">
    <location>
        <begin position="18"/>
        <end position="42"/>
    </location>
</feature>
<feature type="transmembrane region" description="Helical" evidence="7">
    <location>
        <begin position="292"/>
        <end position="309"/>
    </location>
</feature>
<evidence type="ECO:0000256" key="2">
    <source>
        <dbReference type="ARBA" id="ARBA00022448"/>
    </source>
</evidence>
<feature type="transmembrane region" description="Helical" evidence="7">
    <location>
        <begin position="262"/>
        <end position="280"/>
    </location>
</feature>
<evidence type="ECO:0000313" key="9">
    <source>
        <dbReference type="Proteomes" id="UP000199473"/>
    </source>
</evidence>
<dbReference type="Proteomes" id="UP000199473">
    <property type="component" value="Unassembled WGS sequence"/>
</dbReference>
<dbReference type="PANTHER" id="PTHR23513:SF11">
    <property type="entry name" value="STAPHYLOFERRIN A TRANSPORTER"/>
    <property type="match status" value="1"/>
</dbReference>
<feature type="transmembrane region" description="Helical" evidence="7">
    <location>
        <begin position="350"/>
        <end position="372"/>
    </location>
</feature>
<evidence type="ECO:0000256" key="1">
    <source>
        <dbReference type="ARBA" id="ARBA00004651"/>
    </source>
</evidence>
<evidence type="ECO:0000256" key="4">
    <source>
        <dbReference type="ARBA" id="ARBA00022692"/>
    </source>
</evidence>
<keyword evidence="9" id="KW-1185">Reference proteome</keyword>
<feature type="transmembrane region" description="Helical" evidence="7">
    <location>
        <begin position="105"/>
        <end position="123"/>
    </location>
</feature>
<reference evidence="8 9" key="1">
    <citation type="submission" date="2016-10" db="EMBL/GenBank/DDBJ databases">
        <authorList>
            <person name="de Groot N.N."/>
        </authorList>
    </citation>
    <scope>NUCLEOTIDE SEQUENCE [LARGE SCALE GENOMIC DNA]</scope>
    <source>
        <strain evidence="8 9">DSM 19981</strain>
    </source>
</reference>
<dbReference type="CDD" id="cd06173">
    <property type="entry name" value="MFS_MefA_like"/>
    <property type="match status" value="1"/>
</dbReference>
<dbReference type="InterPro" id="IPR036259">
    <property type="entry name" value="MFS_trans_sf"/>
</dbReference>
<sequence>MASLGALGRALTTRDSRLFFSGSMVAWTGLWMQRIAVSWLAWELTGNAFWVGMVAFCDLAPAVLISPIAGAIADRVDRVQLAIWTQVAIALQAAAVAAITASGHMTIAILLVLEVVGGVAASFAQPARQTLMPGIVARADLPAAVAANSLCFAVARFTGPAIAGPVIAAWGVVPAIAANAVGYGFACLSIALLRVDARERRGHPASASLWREVTGGIGYAWRHPGLGPLLLYAAMGALLMRGVQEILPPFVERLFGRGAESLAVLTACFGVGALCAGLWVASRGRLEGTVRIAIFAALAQAVATVGFVATGWFPLGMLCGALIGAVASMHGISVQTLLQSAADPAYRGRMLSLWGLITRAFPALGALILGGLGELFGLRLPTFAAALLFLGVFAWGMTKLKTIEAALEGQSASSANR</sequence>
<dbReference type="Gene3D" id="1.20.1250.20">
    <property type="entry name" value="MFS general substrate transporter like domains"/>
    <property type="match status" value="1"/>
</dbReference>
<feature type="transmembrane region" description="Helical" evidence="7">
    <location>
        <begin position="315"/>
        <end position="338"/>
    </location>
</feature>
<feature type="transmembrane region" description="Helical" evidence="7">
    <location>
        <begin position="167"/>
        <end position="193"/>
    </location>
</feature>
<accession>A0A1I4AWE5</accession>
<keyword evidence="2" id="KW-0813">Transport</keyword>
<feature type="transmembrane region" description="Helical" evidence="7">
    <location>
        <begin position="378"/>
        <end position="397"/>
    </location>
</feature>
<protein>
    <submittedName>
        <fullName evidence="8">Predicted arabinose efflux permease, MFS family</fullName>
    </submittedName>
</protein>
<evidence type="ECO:0000313" key="8">
    <source>
        <dbReference type="EMBL" id="SFK59956.1"/>
    </source>
</evidence>
<dbReference type="STRING" id="1123062.SAMN02745775_104178"/>
<feature type="transmembrane region" description="Helical" evidence="7">
    <location>
        <begin position="229"/>
        <end position="250"/>
    </location>
</feature>
<dbReference type="GO" id="GO:0005886">
    <property type="term" value="C:plasma membrane"/>
    <property type="evidence" value="ECO:0007669"/>
    <property type="project" value="UniProtKB-SubCell"/>
</dbReference>
<dbReference type="InterPro" id="IPR010290">
    <property type="entry name" value="TM_effector"/>
</dbReference>
<dbReference type="SUPFAM" id="SSF103473">
    <property type="entry name" value="MFS general substrate transporter"/>
    <property type="match status" value="1"/>
</dbReference>
<keyword evidence="6 7" id="KW-0472">Membrane</keyword>
<keyword evidence="4 7" id="KW-0812">Transmembrane</keyword>
<organism evidence="8 9">
    <name type="scientific">Falsiroseomonas stagni DSM 19981</name>
    <dbReference type="NCBI Taxonomy" id="1123062"/>
    <lineage>
        <taxon>Bacteria</taxon>
        <taxon>Pseudomonadati</taxon>
        <taxon>Pseudomonadota</taxon>
        <taxon>Alphaproteobacteria</taxon>
        <taxon>Acetobacterales</taxon>
        <taxon>Roseomonadaceae</taxon>
        <taxon>Falsiroseomonas</taxon>
    </lineage>
</organism>
<evidence type="ECO:0000256" key="7">
    <source>
        <dbReference type="SAM" id="Phobius"/>
    </source>
</evidence>
<feature type="transmembrane region" description="Helical" evidence="7">
    <location>
        <begin position="81"/>
        <end position="99"/>
    </location>
</feature>